<evidence type="ECO:0000256" key="7">
    <source>
        <dbReference type="ARBA" id="ARBA00048277"/>
    </source>
</evidence>
<dbReference type="Pfam" id="PF00501">
    <property type="entry name" value="AMP-binding"/>
    <property type="match status" value="1"/>
</dbReference>
<comment type="caution">
    <text evidence="10">The sequence shown here is derived from an EMBL/GenBank/DDBJ whole genome shotgun (WGS) entry which is preliminary data.</text>
</comment>
<accession>A0AA35WE06</accession>
<sequence length="349" mass="38865">MILFTSGTTSFPKGVMLTHDSFSSYILSTVTPADPDEEDTNILTVPLYHIAGVQSVMAAIFGGRTLLIQRQFEAKQWMELVEQEQATRAMMVPTMLKMLMDHPEFHQHNLTSLQVITYGAAPMPLPVIRQAIQEFPGSYFINAFGQTETAATITMLPPEDHVLEAGSIGKPLDDVEVRIFNEEGELAALGETGEIAARGARLMKGYWNQEEATTETIRGGWLFTGDLGYQDEDGYIYLAGRARDFIKRGGEMVSPEEVEQVLQSHEAIEEAAIIGVPDLDWGERVRAIVVLRDGGEASEEAISEYCRQRLASFKKPESVVFCKELPRNPMGRVLKRLLKEEYSYPVVVG</sequence>
<dbReference type="Gene3D" id="3.30.300.30">
    <property type="match status" value="1"/>
</dbReference>
<dbReference type="InterPro" id="IPR025110">
    <property type="entry name" value="AMP-bd_C"/>
</dbReference>
<feature type="domain" description="AMP-dependent synthetase/ligase" evidence="8">
    <location>
        <begin position="1"/>
        <end position="207"/>
    </location>
</feature>
<evidence type="ECO:0000256" key="1">
    <source>
        <dbReference type="ARBA" id="ARBA00006432"/>
    </source>
</evidence>
<evidence type="ECO:0000313" key="10">
    <source>
        <dbReference type="EMBL" id="CAI8017918.1"/>
    </source>
</evidence>
<dbReference type="PROSITE" id="PS00455">
    <property type="entry name" value="AMP_BINDING"/>
    <property type="match status" value="1"/>
</dbReference>
<comment type="catalytic activity">
    <reaction evidence="7">
        <text>a medium-chain fatty acid + ATP + CoA = a medium-chain fatty acyl-CoA + AMP + diphosphate</text>
        <dbReference type="Rhea" id="RHEA:48340"/>
        <dbReference type="ChEBI" id="CHEBI:30616"/>
        <dbReference type="ChEBI" id="CHEBI:33019"/>
        <dbReference type="ChEBI" id="CHEBI:57287"/>
        <dbReference type="ChEBI" id="CHEBI:59558"/>
        <dbReference type="ChEBI" id="CHEBI:90546"/>
        <dbReference type="ChEBI" id="CHEBI:456215"/>
        <dbReference type="EC" id="6.2.1.2"/>
    </reaction>
</comment>
<comment type="similarity">
    <text evidence="1">Belongs to the ATP-dependent AMP-binding enzyme family.</text>
</comment>
<keyword evidence="2 10" id="KW-0436">Ligase</keyword>
<dbReference type="Proteomes" id="UP001174909">
    <property type="component" value="Unassembled WGS sequence"/>
</dbReference>
<proteinExistence type="inferred from homology"/>
<dbReference type="Pfam" id="PF13193">
    <property type="entry name" value="AMP-binding_C"/>
    <property type="match status" value="1"/>
</dbReference>
<evidence type="ECO:0000256" key="6">
    <source>
        <dbReference type="ARBA" id="ARBA00047319"/>
    </source>
</evidence>
<dbReference type="GO" id="GO:0006631">
    <property type="term" value="P:fatty acid metabolic process"/>
    <property type="evidence" value="ECO:0007669"/>
    <property type="project" value="TreeGrafter"/>
</dbReference>
<dbReference type="PANTHER" id="PTHR43201">
    <property type="entry name" value="ACYL-COA SYNTHETASE"/>
    <property type="match status" value="1"/>
</dbReference>
<dbReference type="InterPro" id="IPR042099">
    <property type="entry name" value="ANL_N_sf"/>
</dbReference>
<evidence type="ECO:0000259" key="8">
    <source>
        <dbReference type="Pfam" id="PF00501"/>
    </source>
</evidence>
<reference evidence="10" key="1">
    <citation type="submission" date="2023-03" db="EMBL/GenBank/DDBJ databases">
        <authorList>
            <person name="Steffen K."/>
            <person name="Cardenas P."/>
        </authorList>
    </citation>
    <scope>NUCLEOTIDE SEQUENCE</scope>
</reference>
<feature type="domain" description="AMP-binding enzyme C-terminal" evidence="9">
    <location>
        <begin position="257"/>
        <end position="331"/>
    </location>
</feature>
<comment type="catalytic activity">
    <reaction evidence="6">
        <text>octanoate + ATP + CoA = octanoyl-CoA + AMP + diphosphate</text>
        <dbReference type="Rhea" id="RHEA:33631"/>
        <dbReference type="ChEBI" id="CHEBI:25646"/>
        <dbReference type="ChEBI" id="CHEBI:30616"/>
        <dbReference type="ChEBI" id="CHEBI:33019"/>
        <dbReference type="ChEBI" id="CHEBI:57287"/>
        <dbReference type="ChEBI" id="CHEBI:57386"/>
        <dbReference type="ChEBI" id="CHEBI:456215"/>
    </reaction>
</comment>
<evidence type="ECO:0000313" key="11">
    <source>
        <dbReference type="Proteomes" id="UP001174909"/>
    </source>
</evidence>
<dbReference type="SUPFAM" id="SSF56801">
    <property type="entry name" value="Acetyl-CoA synthetase-like"/>
    <property type="match status" value="1"/>
</dbReference>
<dbReference type="InterPro" id="IPR020845">
    <property type="entry name" value="AMP-binding_CS"/>
</dbReference>
<dbReference type="AlphaFoldDB" id="A0AA35WE06"/>
<evidence type="ECO:0000256" key="2">
    <source>
        <dbReference type="ARBA" id="ARBA00022598"/>
    </source>
</evidence>
<dbReference type="EC" id="6.2.1.2" evidence="4"/>
<name>A0AA35WE06_GEOBA</name>
<dbReference type="Gene3D" id="3.40.50.12780">
    <property type="entry name" value="N-terminal domain of ligase-like"/>
    <property type="match status" value="1"/>
</dbReference>
<dbReference type="GO" id="GO:0031956">
    <property type="term" value="F:medium-chain fatty acid-CoA ligase activity"/>
    <property type="evidence" value="ECO:0007669"/>
    <property type="project" value="UniProtKB-EC"/>
</dbReference>
<evidence type="ECO:0000256" key="4">
    <source>
        <dbReference type="ARBA" id="ARBA00039009"/>
    </source>
</evidence>
<dbReference type="InterPro" id="IPR045851">
    <property type="entry name" value="AMP-bd_C_sf"/>
</dbReference>
<keyword evidence="11" id="KW-1185">Reference proteome</keyword>
<dbReference type="InterPro" id="IPR000873">
    <property type="entry name" value="AMP-dep_synth/lig_dom"/>
</dbReference>
<evidence type="ECO:0000256" key="3">
    <source>
        <dbReference type="ARBA" id="ARBA00037247"/>
    </source>
</evidence>
<dbReference type="EMBL" id="CASHTH010001671">
    <property type="protein sequence ID" value="CAI8017918.1"/>
    <property type="molecule type" value="Genomic_DNA"/>
</dbReference>
<dbReference type="FunFam" id="3.30.300.30:FF:000008">
    <property type="entry name" value="2,3-dihydroxybenzoate-AMP ligase"/>
    <property type="match status" value="1"/>
</dbReference>
<protein>
    <recommendedName>
        <fullName evidence="5">Medium-chain acyl-CoA ligase ACSF2, mitochondrial</fullName>
        <ecNumber evidence="4">6.2.1.2</ecNumber>
    </recommendedName>
</protein>
<evidence type="ECO:0000256" key="5">
    <source>
        <dbReference type="ARBA" id="ARBA00039638"/>
    </source>
</evidence>
<evidence type="ECO:0000259" key="9">
    <source>
        <dbReference type="Pfam" id="PF13193"/>
    </source>
</evidence>
<organism evidence="10 11">
    <name type="scientific">Geodia barretti</name>
    <name type="common">Barrett's horny sponge</name>
    <dbReference type="NCBI Taxonomy" id="519541"/>
    <lineage>
        <taxon>Eukaryota</taxon>
        <taxon>Metazoa</taxon>
        <taxon>Porifera</taxon>
        <taxon>Demospongiae</taxon>
        <taxon>Heteroscleromorpha</taxon>
        <taxon>Tetractinellida</taxon>
        <taxon>Astrophorina</taxon>
        <taxon>Geodiidae</taxon>
        <taxon>Geodia</taxon>
    </lineage>
</organism>
<dbReference type="PANTHER" id="PTHR43201:SF5">
    <property type="entry name" value="MEDIUM-CHAIN ACYL-COA LIGASE ACSF2, MITOCHONDRIAL"/>
    <property type="match status" value="1"/>
</dbReference>
<gene>
    <name evidence="10" type="ORF">GBAR_LOCUS10811</name>
</gene>
<comment type="function">
    <text evidence="3">Acyl-CoA synthases catalyze the initial reaction in fatty acid metabolism, by forming a thioester with CoA. Has some preference toward medium-chain substrates. Plays a role in adipocyte differentiation.</text>
</comment>